<proteinExistence type="predicted"/>
<name>A0A841LW72_9HYPH</name>
<dbReference type="InterPro" id="IPR006311">
    <property type="entry name" value="TAT_signal"/>
</dbReference>
<dbReference type="AlphaFoldDB" id="A0A841LW72"/>
<gene>
    <name evidence="1" type="ORF">FHS77_002132</name>
</gene>
<dbReference type="EMBL" id="JACIIU010000009">
    <property type="protein sequence ID" value="MBB6261576.1"/>
    <property type="molecule type" value="Genomic_DNA"/>
</dbReference>
<organism evidence="1 2">
    <name type="scientific">Paenochrobactrum gallinarii</name>
    <dbReference type="NCBI Taxonomy" id="643673"/>
    <lineage>
        <taxon>Bacteria</taxon>
        <taxon>Pseudomonadati</taxon>
        <taxon>Pseudomonadota</taxon>
        <taxon>Alphaproteobacteria</taxon>
        <taxon>Hyphomicrobiales</taxon>
        <taxon>Brucellaceae</taxon>
        <taxon>Paenochrobactrum</taxon>
    </lineage>
</organism>
<protein>
    <submittedName>
        <fullName evidence="1">Phenolic acid decarboxylase</fullName>
    </submittedName>
</protein>
<dbReference type="PROSITE" id="PS51257">
    <property type="entry name" value="PROKAR_LIPOPROTEIN"/>
    <property type="match status" value="1"/>
</dbReference>
<dbReference type="Proteomes" id="UP000555393">
    <property type="component" value="Unassembled WGS sequence"/>
</dbReference>
<reference evidence="1 2" key="1">
    <citation type="submission" date="2020-08" db="EMBL/GenBank/DDBJ databases">
        <title>Genomic Encyclopedia of Type Strains, Phase IV (KMG-IV): sequencing the most valuable type-strain genomes for metagenomic binning, comparative biology and taxonomic classification.</title>
        <authorList>
            <person name="Goeker M."/>
        </authorList>
    </citation>
    <scope>NUCLEOTIDE SEQUENCE [LARGE SCALE GENOMIC DNA]</scope>
    <source>
        <strain evidence="1 2">DSM 22336</strain>
    </source>
</reference>
<evidence type="ECO:0000313" key="1">
    <source>
        <dbReference type="EMBL" id="MBB6261576.1"/>
    </source>
</evidence>
<keyword evidence="2" id="KW-1185">Reference proteome</keyword>
<dbReference type="PROSITE" id="PS51318">
    <property type="entry name" value="TAT"/>
    <property type="match status" value="1"/>
</dbReference>
<evidence type="ECO:0000313" key="2">
    <source>
        <dbReference type="Proteomes" id="UP000555393"/>
    </source>
</evidence>
<comment type="caution">
    <text evidence="1">The sequence shown here is derived from an EMBL/GenBank/DDBJ whole genome shotgun (WGS) entry which is preliminary data.</text>
</comment>
<sequence length="85" mass="9269">MPPYTTRRNFLKTGLLSGQSAPFISACGCGISSAFASEETPDDLTTLTRVLVPGEYLSKGKLVLPRFRSGLFESIICYQGDHICH</sequence>
<accession>A0A841LW72</accession>